<evidence type="ECO:0000256" key="5">
    <source>
        <dbReference type="ARBA" id="ARBA00023136"/>
    </source>
</evidence>
<feature type="domain" description="TonB-dependent receptor plug" evidence="8">
    <location>
        <begin position="219"/>
        <end position="338"/>
    </location>
</feature>
<dbReference type="AlphaFoldDB" id="A0A413IMA9"/>
<keyword evidence="2 7" id="KW-0813">Transport</keyword>
<dbReference type="SUPFAM" id="SSF49464">
    <property type="entry name" value="Carboxypeptidase regulatory domain-like"/>
    <property type="match status" value="1"/>
</dbReference>
<keyword evidence="5 7" id="KW-0472">Membrane</keyword>
<comment type="subcellular location">
    <subcellularLocation>
        <location evidence="1 7">Cell outer membrane</location>
        <topology evidence="1 7">Multi-pass membrane protein</topology>
    </subcellularLocation>
</comment>
<dbReference type="InterPro" id="IPR012910">
    <property type="entry name" value="Plug_dom"/>
</dbReference>
<dbReference type="InterPro" id="IPR023996">
    <property type="entry name" value="TonB-dep_OMP_SusC/RagA"/>
</dbReference>
<evidence type="ECO:0000256" key="6">
    <source>
        <dbReference type="ARBA" id="ARBA00023237"/>
    </source>
</evidence>
<comment type="similarity">
    <text evidence="7">Belongs to the TonB-dependent receptor family.</text>
</comment>
<evidence type="ECO:0000313" key="10">
    <source>
        <dbReference type="Proteomes" id="UP000286063"/>
    </source>
</evidence>
<evidence type="ECO:0000256" key="1">
    <source>
        <dbReference type="ARBA" id="ARBA00004571"/>
    </source>
</evidence>
<name>A0A413IMA9_9BACT</name>
<accession>A0A413IMA9</accession>
<dbReference type="Pfam" id="PF13715">
    <property type="entry name" value="CarbopepD_reg_2"/>
    <property type="match status" value="1"/>
</dbReference>
<protein>
    <submittedName>
        <fullName evidence="9">SusC/RagA family TonB-linked outer membrane protein</fullName>
    </submittedName>
</protein>
<keyword evidence="3 7" id="KW-1134">Transmembrane beta strand</keyword>
<dbReference type="EMBL" id="QSCR01000020">
    <property type="protein sequence ID" value="RGY16312.1"/>
    <property type="molecule type" value="Genomic_DNA"/>
</dbReference>
<comment type="caution">
    <text evidence="9">The sequence shown here is derived from an EMBL/GenBank/DDBJ whole genome shotgun (WGS) entry which is preliminary data.</text>
</comment>
<dbReference type="InterPro" id="IPR008969">
    <property type="entry name" value="CarboxyPept-like_regulatory"/>
</dbReference>
<dbReference type="InterPro" id="IPR039426">
    <property type="entry name" value="TonB-dep_rcpt-like"/>
</dbReference>
<dbReference type="Proteomes" id="UP000286063">
    <property type="component" value="Unassembled WGS sequence"/>
</dbReference>
<evidence type="ECO:0000259" key="8">
    <source>
        <dbReference type="Pfam" id="PF07715"/>
    </source>
</evidence>
<proteinExistence type="inferred from homology"/>
<keyword evidence="6 7" id="KW-0998">Cell outer membrane</keyword>
<dbReference type="Gene3D" id="2.40.170.20">
    <property type="entry name" value="TonB-dependent receptor, beta-barrel domain"/>
    <property type="match status" value="1"/>
</dbReference>
<gene>
    <name evidence="9" type="ORF">DXA50_11655</name>
</gene>
<evidence type="ECO:0000256" key="7">
    <source>
        <dbReference type="PROSITE-ProRule" id="PRU01360"/>
    </source>
</evidence>
<evidence type="ECO:0000256" key="3">
    <source>
        <dbReference type="ARBA" id="ARBA00022452"/>
    </source>
</evidence>
<organism evidence="9 10">
    <name type="scientific">Butyricimonas virosa</name>
    <dbReference type="NCBI Taxonomy" id="544645"/>
    <lineage>
        <taxon>Bacteria</taxon>
        <taxon>Pseudomonadati</taxon>
        <taxon>Bacteroidota</taxon>
        <taxon>Bacteroidia</taxon>
        <taxon>Bacteroidales</taxon>
        <taxon>Odoribacteraceae</taxon>
        <taxon>Butyricimonas</taxon>
    </lineage>
</organism>
<dbReference type="SUPFAM" id="SSF56935">
    <property type="entry name" value="Porins"/>
    <property type="match status" value="1"/>
</dbReference>
<dbReference type="NCBIfam" id="TIGR04057">
    <property type="entry name" value="SusC_RagA_signa"/>
    <property type="match status" value="1"/>
</dbReference>
<sequence>MLCLFRIRAHEKIWKIMRLCCIFVMFFVFSVSARSLGQEQVVTLKLTKVSLYELFDAIHKQTGLRFLYNAEQMNTVSSVDVSVKNKKVCDVLTDVLAGTSLTTVFDKDLVMLVKRTEALQQKTKEIKIVGKVTDTQKQPIPGVTVVVKGTTLGAVTDQDGMYALRLPQMKEDFLLIYSFIGMESQEIKYQGKDTINVVLREDVKQVDEVVVTGIFTRKKESFTGSSTTFTTKELKMVGNSNILQSLKTLDPAFAIMENNEFGSDPNHLPNIEIRGKTSVIGLTEEYNTDPNQPLFILDGFESTLATISDLSVDRVASITILKDAAATAIYGAKAANGVVVVETKAPEAGQLRLNYTGNLNFTFADLSDYNLMNAEEKLEYELLCGEIYKSMGPDGYLGAVAQEVKYNNRLAEVRRGVDTYWLNEPLRFATTHKHNVFLEGGDESFRYGIGGSYGKTQGVMKGSDRDVVNGNVRLMYRKGQLSFTNSFNVDYTIAKRESVPFSKFARVNPYFRKTDENGDPVKILESYSYLDLSTFSIKSENVYGPYYDLCNNNFDHTKTFGFTNNFEMNWRPVEELQVRGKIGVNKSSELAQKFSSPFNAAYVGVETDKKGKYTESNKYIFGYDGDLSVTYGKLLAERHMVNAVAGMRFTQSSSDVSGYTMRGFIDDEFSNPIFAQDYNKDNKVFQEVKRRTASYYVNLGYSYRNRYLFDASWRADGASVFGVNKLFTNTWSVGLGWNVHNEAFFEGVEWIDQLKLRASIGNPGNQNFDAYIAMKIYEYNSHHTNPWGVSTLIKTFGNEDLEWQKTLDRNIGFDLYLLDNRLRVNFDYFSKKTDPLLVYVGMPSSTGTTSSPTNVGEQLTKGYTVMLNYAMIKRENVLWSVNATLRHLASEYRNVSRYLDKFNADNKSKNMLRYYDGGSPSDLWAVRSAGIDAITGREIFIRKDGTQTFTHSYDDEVVVGNSDPDFEGVIGTSFYYKGFSISANFRYRVGGQIFLSTLYEKVENISVDDAYYNQDKRALYDRWKQPGDNAKFKAISTTDETPMSSRFVADNNVFSGESISMGYESQGKWLRTIGASSFNVRVYMNDIFRVSTVKNERGIDYPFARSVSMSLGLRF</sequence>
<dbReference type="InterPro" id="IPR036942">
    <property type="entry name" value="Beta-barrel_TonB_sf"/>
</dbReference>
<evidence type="ECO:0000256" key="2">
    <source>
        <dbReference type="ARBA" id="ARBA00022448"/>
    </source>
</evidence>
<evidence type="ECO:0000256" key="4">
    <source>
        <dbReference type="ARBA" id="ARBA00022692"/>
    </source>
</evidence>
<dbReference type="InterPro" id="IPR037066">
    <property type="entry name" value="Plug_dom_sf"/>
</dbReference>
<dbReference type="NCBIfam" id="TIGR04056">
    <property type="entry name" value="OMP_RagA_SusC"/>
    <property type="match status" value="1"/>
</dbReference>
<keyword evidence="4 7" id="KW-0812">Transmembrane</keyword>
<dbReference type="Gene3D" id="2.60.40.1120">
    <property type="entry name" value="Carboxypeptidase-like, regulatory domain"/>
    <property type="match status" value="1"/>
</dbReference>
<evidence type="ECO:0000313" key="9">
    <source>
        <dbReference type="EMBL" id="RGY16312.1"/>
    </source>
</evidence>
<dbReference type="PROSITE" id="PS52016">
    <property type="entry name" value="TONB_DEPENDENT_REC_3"/>
    <property type="match status" value="1"/>
</dbReference>
<dbReference type="Pfam" id="PF07715">
    <property type="entry name" value="Plug"/>
    <property type="match status" value="1"/>
</dbReference>
<reference evidence="9 10" key="1">
    <citation type="submission" date="2018-08" db="EMBL/GenBank/DDBJ databases">
        <title>A genome reference for cultivated species of the human gut microbiota.</title>
        <authorList>
            <person name="Zou Y."/>
            <person name="Xue W."/>
            <person name="Luo G."/>
        </authorList>
    </citation>
    <scope>NUCLEOTIDE SEQUENCE [LARGE SCALE GENOMIC DNA]</scope>
    <source>
        <strain evidence="9 10">OF02-7</strain>
    </source>
</reference>
<dbReference type="GO" id="GO:0009279">
    <property type="term" value="C:cell outer membrane"/>
    <property type="evidence" value="ECO:0007669"/>
    <property type="project" value="UniProtKB-SubCell"/>
</dbReference>
<dbReference type="InterPro" id="IPR023997">
    <property type="entry name" value="TonB-dep_OMP_SusC/RagA_CS"/>
</dbReference>
<dbReference type="OrthoDB" id="668629at2"/>
<dbReference type="Gene3D" id="2.170.130.10">
    <property type="entry name" value="TonB-dependent receptor, plug domain"/>
    <property type="match status" value="1"/>
</dbReference>